<dbReference type="EMBL" id="MU006565">
    <property type="protein sequence ID" value="KAF2749910.1"/>
    <property type="molecule type" value="Genomic_DNA"/>
</dbReference>
<name>A0A6A6VK33_9PLEO</name>
<evidence type="ECO:0000313" key="2">
    <source>
        <dbReference type="Proteomes" id="UP000799440"/>
    </source>
</evidence>
<accession>A0A6A6VK33</accession>
<evidence type="ECO:0000313" key="1">
    <source>
        <dbReference type="EMBL" id="KAF2749910.1"/>
    </source>
</evidence>
<sequence>MDTMTTADLTALTGIPLLLTQAGVSATILAFLVADLEDPAFSELMELVTQFSVRRDSIDITLNNASHLYLNGIAGWLWSMPLDDWLRARVCGQLLQLGDEVAVLDVENPELQDWEVRRRRPLWSLP</sequence>
<dbReference type="AlphaFoldDB" id="A0A6A6VK33"/>
<organism evidence="1 2">
    <name type="scientific">Sporormia fimetaria CBS 119925</name>
    <dbReference type="NCBI Taxonomy" id="1340428"/>
    <lineage>
        <taxon>Eukaryota</taxon>
        <taxon>Fungi</taxon>
        <taxon>Dikarya</taxon>
        <taxon>Ascomycota</taxon>
        <taxon>Pezizomycotina</taxon>
        <taxon>Dothideomycetes</taxon>
        <taxon>Pleosporomycetidae</taxon>
        <taxon>Pleosporales</taxon>
        <taxon>Sporormiaceae</taxon>
        <taxon>Sporormia</taxon>
    </lineage>
</organism>
<gene>
    <name evidence="1" type="ORF">M011DRAFT_475237</name>
</gene>
<protein>
    <submittedName>
        <fullName evidence="1">Uncharacterized protein</fullName>
    </submittedName>
</protein>
<dbReference type="Proteomes" id="UP000799440">
    <property type="component" value="Unassembled WGS sequence"/>
</dbReference>
<proteinExistence type="predicted"/>
<reference evidence="1" key="1">
    <citation type="journal article" date="2020" name="Stud. Mycol.">
        <title>101 Dothideomycetes genomes: a test case for predicting lifestyles and emergence of pathogens.</title>
        <authorList>
            <person name="Haridas S."/>
            <person name="Albert R."/>
            <person name="Binder M."/>
            <person name="Bloem J."/>
            <person name="Labutti K."/>
            <person name="Salamov A."/>
            <person name="Andreopoulos B."/>
            <person name="Baker S."/>
            <person name="Barry K."/>
            <person name="Bills G."/>
            <person name="Bluhm B."/>
            <person name="Cannon C."/>
            <person name="Castanera R."/>
            <person name="Culley D."/>
            <person name="Daum C."/>
            <person name="Ezra D."/>
            <person name="Gonzalez J."/>
            <person name="Henrissat B."/>
            <person name="Kuo A."/>
            <person name="Liang C."/>
            <person name="Lipzen A."/>
            <person name="Lutzoni F."/>
            <person name="Magnuson J."/>
            <person name="Mondo S."/>
            <person name="Nolan M."/>
            <person name="Ohm R."/>
            <person name="Pangilinan J."/>
            <person name="Park H.-J."/>
            <person name="Ramirez L."/>
            <person name="Alfaro M."/>
            <person name="Sun H."/>
            <person name="Tritt A."/>
            <person name="Yoshinaga Y."/>
            <person name="Zwiers L.-H."/>
            <person name="Turgeon B."/>
            <person name="Goodwin S."/>
            <person name="Spatafora J."/>
            <person name="Crous P."/>
            <person name="Grigoriev I."/>
        </authorList>
    </citation>
    <scope>NUCLEOTIDE SEQUENCE</scope>
    <source>
        <strain evidence="1">CBS 119925</strain>
    </source>
</reference>
<keyword evidence="2" id="KW-1185">Reference proteome</keyword>